<evidence type="ECO:0000256" key="8">
    <source>
        <dbReference type="SAM" id="MobiDB-lite"/>
    </source>
</evidence>
<dbReference type="FunFam" id="1.10.10.10:FF:000027">
    <property type="entry name" value="Heat shock transcription factor 1"/>
    <property type="match status" value="1"/>
</dbReference>
<keyword evidence="10" id="KW-0346">Stress response</keyword>
<evidence type="ECO:0000259" key="9">
    <source>
        <dbReference type="PROSITE" id="PS00434"/>
    </source>
</evidence>
<keyword evidence="6" id="KW-0539">Nucleus</keyword>
<feature type="region of interest" description="Disordered" evidence="8">
    <location>
        <begin position="342"/>
        <end position="383"/>
    </location>
</feature>
<feature type="region of interest" description="Disordered" evidence="8">
    <location>
        <begin position="256"/>
        <end position="275"/>
    </location>
</feature>
<proteinExistence type="inferred from homology"/>
<dbReference type="SUPFAM" id="SSF46785">
    <property type="entry name" value="Winged helix' DNA-binding domain"/>
    <property type="match status" value="1"/>
</dbReference>
<evidence type="ECO:0000256" key="1">
    <source>
        <dbReference type="ARBA" id="ARBA00004123"/>
    </source>
</evidence>
<dbReference type="InterPro" id="IPR036388">
    <property type="entry name" value="WH-like_DNA-bd_sf"/>
</dbReference>
<dbReference type="SMART" id="SM00415">
    <property type="entry name" value="HSF"/>
    <property type="match status" value="1"/>
</dbReference>
<comment type="similarity">
    <text evidence="2 7">Belongs to the HSF family.</text>
</comment>
<keyword evidence="11" id="KW-1185">Reference proteome</keyword>
<evidence type="ECO:0000256" key="7">
    <source>
        <dbReference type="RuleBase" id="RU004020"/>
    </source>
</evidence>
<evidence type="ECO:0000256" key="5">
    <source>
        <dbReference type="ARBA" id="ARBA00023163"/>
    </source>
</evidence>
<comment type="caution">
    <text evidence="10">The sequence shown here is derived from an EMBL/GenBank/DDBJ whole genome shotgun (WGS) entry which is preliminary data.</text>
</comment>
<organism evidence="10 11">
    <name type="scientific">Dinothrombium tinctorium</name>
    <dbReference type="NCBI Taxonomy" id="1965070"/>
    <lineage>
        <taxon>Eukaryota</taxon>
        <taxon>Metazoa</taxon>
        <taxon>Ecdysozoa</taxon>
        <taxon>Arthropoda</taxon>
        <taxon>Chelicerata</taxon>
        <taxon>Arachnida</taxon>
        <taxon>Acari</taxon>
        <taxon>Acariformes</taxon>
        <taxon>Trombidiformes</taxon>
        <taxon>Prostigmata</taxon>
        <taxon>Anystina</taxon>
        <taxon>Parasitengona</taxon>
        <taxon>Trombidioidea</taxon>
        <taxon>Trombidiidae</taxon>
        <taxon>Dinothrombium</taxon>
    </lineage>
</organism>
<dbReference type="Proteomes" id="UP000285301">
    <property type="component" value="Unassembled WGS sequence"/>
</dbReference>
<dbReference type="GO" id="GO:0005634">
    <property type="term" value="C:nucleus"/>
    <property type="evidence" value="ECO:0007669"/>
    <property type="project" value="UniProtKB-SubCell"/>
</dbReference>
<keyword evidence="3" id="KW-0805">Transcription regulation</keyword>
<accession>A0A3S3PI69</accession>
<dbReference type="AlphaFoldDB" id="A0A3S3PI69"/>
<feature type="non-terminal residue" evidence="10">
    <location>
        <position position="418"/>
    </location>
</feature>
<name>A0A3S3PI69_9ACAR</name>
<dbReference type="EMBL" id="NCKU01001145">
    <property type="protein sequence ID" value="RWS12972.1"/>
    <property type="molecule type" value="Genomic_DNA"/>
</dbReference>
<evidence type="ECO:0000256" key="3">
    <source>
        <dbReference type="ARBA" id="ARBA00023015"/>
    </source>
</evidence>
<evidence type="ECO:0000256" key="6">
    <source>
        <dbReference type="ARBA" id="ARBA00023242"/>
    </source>
</evidence>
<dbReference type="STRING" id="1965070.A0A3S3PI69"/>
<keyword evidence="4" id="KW-0238">DNA-binding</keyword>
<evidence type="ECO:0000313" key="10">
    <source>
        <dbReference type="EMBL" id="RWS12972.1"/>
    </source>
</evidence>
<gene>
    <name evidence="10" type="ORF">B4U79_06524</name>
</gene>
<keyword evidence="5" id="KW-0804">Transcription</keyword>
<dbReference type="InterPro" id="IPR000232">
    <property type="entry name" value="HSF_DNA-bd"/>
</dbReference>
<dbReference type="Pfam" id="PF00447">
    <property type="entry name" value="HSF_DNA-bind"/>
    <property type="match status" value="1"/>
</dbReference>
<feature type="compositionally biased region" description="Pro residues" evidence="8">
    <location>
        <begin position="351"/>
        <end position="361"/>
    </location>
</feature>
<evidence type="ECO:0000256" key="2">
    <source>
        <dbReference type="ARBA" id="ARBA00006403"/>
    </source>
</evidence>
<reference evidence="10 11" key="1">
    <citation type="journal article" date="2018" name="Gigascience">
        <title>Genomes of trombidid mites reveal novel predicted allergens and laterally-transferred genes associated with secondary metabolism.</title>
        <authorList>
            <person name="Dong X."/>
            <person name="Chaisiri K."/>
            <person name="Xia D."/>
            <person name="Armstrong S.D."/>
            <person name="Fang Y."/>
            <person name="Donnelly M.J."/>
            <person name="Kadowaki T."/>
            <person name="McGarry J.W."/>
            <person name="Darby A.C."/>
            <person name="Makepeace B.L."/>
        </authorList>
    </citation>
    <scope>NUCLEOTIDE SEQUENCE [LARGE SCALE GENOMIC DNA]</scope>
    <source>
        <strain evidence="10">UoL-WK</strain>
    </source>
</reference>
<dbReference type="PANTHER" id="PTHR10015">
    <property type="entry name" value="HEAT SHOCK TRANSCRIPTION FACTOR"/>
    <property type="match status" value="1"/>
</dbReference>
<dbReference type="OrthoDB" id="60033at2759"/>
<protein>
    <submittedName>
        <fullName evidence="10">Heat shock factor protein 1-like isoform X1</fullName>
    </submittedName>
</protein>
<dbReference type="PRINTS" id="PR00056">
    <property type="entry name" value="HSFDOMAIN"/>
</dbReference>
<sequence>MHSNEKGAVNVPAFLIKLWKIVEDPAYDQHICWSANGKSFIIRNQSQFSKELLPLFFKHNNMASFIRQLNMYGFRKLTSIEHSGLRTMDKDEVEFYHQYFIKGHENLLEMIKRKANTGPCVSEDSKKKSDDYSGILMEVQDMKGRQESVDLELSKMQQENAALWREIAILRQKYQKQQQIVEKLIQFLLSMVQNRGIVGVKINKGPLMIHGVNDKETSDSAKIKVIPSTSGPVIHDITDIVTDAELTENLPNFVNLENASPPEAEENTAPPSNSNVDLEISNLENPSNVVSEILDPLDMLDPLQSVVNETLITPDLDFQTISSDNDNNSSNVNFKDADTKSVSILNTPSPLNTPPGSPAAPSPSKEAPKSEGLDLVPSNSNSLEKCSNQLEGIETELGWLQEQLSMGNFSIDSNSLLG</sequence>
<dbReference type="InterPro" id="IPR036390">
    <property type="entry name" value="WH_DNA-bd_sf"/>
</dbReference>
<dbReference type="PROSITE" id="PS00434">
    <property type="entry name" value="HSF_DOMAIN"/>
    <property type="match status" value="1"/>
</dbReference>
<comment type="subcellular location">
    <subcellularLocation>
        <location evidence="1">Nucleus</location>
    </subcellularLocation>
</comment>
<dbReference type="Gene3D" id="1.10.10.10">
    <property type="entry name" value="Winged helix-like DNA-binding domain superfamily/Winged helix DNA-binding domain"/>
    <property type="match status" value="1"/>
</dbReference>
<dbReference type="GO" id="GO:0043565">
    <property type="term" value="F:sequence-specific DNA binding"/>
    <property type="evidence" value="ECO:0007669"/>
    <property type="project" value="InterPro"/>
</dbReference>
<evidence type="ECO:0000256" key="4">
    <source>
        <dbReference type="ARBA" id="ARBA00023125"/>
    </source>
</evidence>
<dbReference type="GO" id="GO:0003700">
    <property type="term" value="F:DNA-binding transcription factor activity"/>
    <property type="evidence" value="ECO:0007669"/>
    <property type="project" value="InterPro"/>
</dbReference>
<dbReference type="PANTHER" id="PTHR10015:SF427">
    <property type="entry name" value="HEAT SHOCK FACTOR PROTEIN"/>
    <property type="match status" value="1"/>
</dbReference>
<evidence type="ECO:0000313" key="11">
    <source>
        <dbReference type="Proteomes" id="UP000285301"/>
    </source>
</evidence>
<feature type="domain" description="HSF-type DNA-binding" evidence="9">
    <location>
        <begin position="53"/>
        <end position="77"/>
    </location>
</feature>